<dbReference type="EMBL" id="BDCO01000002">
    <property type="protein sequence ID" value="GAT32495.1"/>
    <property type="molecule type" value="Genomic_DNA"/>
</dbReference>
<evidence type="ECO:0000313" key="3">
    <source>
        <dbReference type="Proteomes" id="UP000076023"/>
    </source>
</evidence>
<organism evidence="2 3">
    <name type="scientific">Terrimicrobium sacchariphilum</name>
    <dbReference type="NCBI Taxonomy" id="690879"/>
    <lineage>
        <taxon>Bacteria</taxon>
        <taxon>Pseudomonadati</taxon>
        <taxon>Verrucomicrobiota</taxon>
        <taxon>Terrimicrobiia</taxon>
        <taxon>Terrimicrobiales</taxon>
        <taxon>Terrimicrobiaceae</taxon>
        <taxon>Terrimicrobium</taxon>
    </lineage>
</organism>
<proteinExistence type="predicted"/>
<evidence type="ECO:0000313" key="2">
    <source>
        <dbReference type="EMBL" id="GAT32495.1"/>
    </source>
</evidence>
<keyword evidence="3" id="KW-1185">Reference proteome</keyword>
<dbReference type="Proteomes" id="UP000076023">
    <property type="component" value="Unassembled WGS sequence"/>
</dbReference>
<name>A0A146G3W5_TERSA</name>
<dbReference type="RefSeq" id="WP_075078327.1">
    <property type="nucleotide sequence ID" value="NZ_BDCO01000002.1"/>
</dbReference>
<protein>
    <recommendedName>
        <fullName evidence="4">DM13 domain-containing protein</fullName>
    </recommendedName>
</protein>
<sequence length="150" mass="17070">MKMLFPWVVLLAVMVAPALAQDVSAQKALYNSIEEKLDSYKKLTATTDDGIALKGWKNREGRFVKIVSENNGNTAEFYLGPDNKVAFVFLDWNKDGTHLEERIYFANKSIVKWLTDGKDADLDPATLNERYHGFVHFCHDYSLVLLGRKP</sequence>
<evidence type="ECO:0008006" key="4">
    <source>
        <dbReference type="Google" id="ProtNLM"/>
    </source>
</evidence>
<feature type="chain" id="PRO_5007524604" description="DM13 domain-containing protein" evidence="1">
    <location>
        <begin position="21"/>
        <end position="150"/>
    </location>
</feature>
<gene>
    <name evidence="2" type="ORF">TSACC_2894</name>
</gene>
<keyword evidence="1" id="KW-0732">Signal</keyword>
<comment type="caution">
    <text evidence="2">The sequence shown here is derived from an EMBL/GenBank/DDBJ whole genome shotgun (WGS) entry which is preliminary data.</text>
</comment>
<dbReference type="OrthoDB" id="9824840at2"/>
<evidence type="ECO:0000256" key="1">
    <source>
        <dbReference type="SAM" id="SignalP"/>
    </source>
</evidence>
<dbReference type="AlphaFoldDB" id="A0A146G3W5"/>
<dbReference type="InParanoid" id="A0A146G3W5"/>
<accession>A0A146G3W5</accession>
<feature type="signal peptide" evidence="1">
    <location>
        <begin position="1"/>
        <end position="20"/>
    </location>
</feature>
<reference evidence="3" key="1">
    <citation type="journal article" date="2017" name="Genome Announc.">
        <title>Draft Genome Sequence of Terrimicrobium sacchariphilum NM-5T, a Facultative Anaerobic Soil Bacterium of the Class Spartobacteria.</title>
        <authorList>
            <person name="Qiu Y.L."/>
            <person name="Tourlousse D.M."/>
            <person name="Matsuura N."/>
            <person name="Ohashi A."/>
            <person name="Sekiguchi Y."/>
        </authorList>
    </citation>
    <scope>NUCLEOTIDE SEQUENCE [LARGE SCALE GENOMIC DNA]</scope>
    <source>
        <strain evidence="3">NM-5</strain>
    </source>
</reference>